<organism evidence="6 7">
    <name type="scientific">Paenibacillus paeoniae</name>
    <dbReference type="NCBI Taxonomy" id="2292705"/>
    <lineage>
        <taxon>Bacteria</taxon>
        <taxon>Bacillati</taxon>
        <taxon>Bacillota</taxon>
        <taxon>Bacilli</taxon>
        <taxon>Bacillales</taxon>
        <taxon>Paenibacillaceae</taxon>
        <taxon>Paenibacillus</taxon>
    </lineage>
</organism>
<comment type="caution">
    <text evidence="6">The sequence shown here is derived from an EMBL/GenBank/DDBJ whole genome shotgun (WGS) entry which is preliminary data.</text>
</comment>
<dbReference type="CDD" id="cd05466">
    <property type="entry name" value="PBP2_LTTR_substrate"/>
    <property type="match status" value="1"/>
</dbReference>
<dbReference type="InterPro" id="IPR036388">
    <property type="entry name" value="WH-like_DNA-bd_sf"/>
</dbReference>
<dbReference type="GO" id="GO:0000976">
    <property type="term" value="F:transcription cis-regulatory region binding"/>
    <property type="evidence" value="ECO:0007669"/>
    <property type="project" value="TreeGrafter"/>
</dbReference>
<feature type="domain" description="HTH lysR-type" evidence="5">
    <location>
        <begin position="2"/>
        <end position="59"/>
    </location>
</feature>
<sequence length="300" mass="33393">MVNLELYRVFYYTAKAGSISKAAQQLHMAQPSASLAIKQLEDSLQTNLFHRTPRGVSLTSEGQTLFAYIEQAYELIMSAESKLDEVANLGGGEIRIAASVSVIQYVLMPHLERFHRQYPTINIKLSPGSTRACLKMLKEGKIDFCIVRLPIEDESLTTTSLLSIQDCFVAGEKYRHLSESPISLKELAAKYPLVVFPPHMTSRQAMDQLMASFGVTLTPKYEIGSLHVLIGLAQANLGLSYVVKEFVKKELEEGSLLEVKVKESIPRIDFGIVRMKHLAIPVAAQQFINEMLDEAGVKFA</sequence>
<keyword evidence="4" id="KW-0804">Transcription</keyword>
<dbReference type="InterPro" id="IPR000847">
    <property type="entry name" value="LysR_HTH_N"/>
</dbReference>
<dbReference type="SUPFAM" id="SSF53850">
    <property type="entry name" value="Periplasmic binding protein-like II"/>
    <property type="match status" value="1"/>
</dbReference>
<dbReference type="Pfam" id="PF00126">
    <property type="entry name" value="HTH_1"/>
    <property type="match status" value="1"/>
</dbReference>
<evidence type="ECO:0000259" key="5">
    <source>
        <dbReference type="PROSITE" id="PS50931"/>
    </source>
</evidence>
<evidence type="ECO:0000256" key="2">
    <source>
        <dbReference type="ARBA" id="ARBA00023015"/>
    </source>
</evidence>
<dbReference type="Pfam" id="PF03466">
    <property type="entry name" value="LysR_substrate"/>
    <property type="match status" value="1"/>
</dbReference>
<name>A0A371P8M0_9BACL</name>
<dbReference type="EMBL" id="QUBQ01000004">
    <property type="protein sequence ID" value="REK71840.1"/>
    <property type="molecule type" value="Genomic_DNA"/>
</dbReference>
<comment type="similarity">
    <text evidence="1">Belongs to the LysR transcriptional regulatory family.</text>
</comment>
<dbReference type="FunFam" id="1.10.10.10:FF:000001">
    <property type="entry name" value="LysR family transcriptional regulator"/>
    <property type="match status" value="1"/>
</dbReference>
<evidence type="ECO:0000313" key="6">
    <source>
        <dbReference type="EMBL" id="REK71840.1"/>
    </source>
</evidence>
<evidence type="ECO:0000256" key="3">
    <source>
        <dbReference type="ARBA" id="ARBA00023125"/>
    </source>
</evidence>
<dbReference type="GO" id="GO:0003700">
    <property type="term" value="F:DNA-binding transcription factor activity"/>
    <property type="evidence" value="ECO:0007669"/>
    <property type="project" value="InterPro"/>
</dbReference>
<dbReference type="PANTHER" id="PTHR30126">
    <property type="entry name" value="HTH-TYPE TRANSCRIPTIONAL REGULATOR"/>
    <property type="match status" value="1"/>
</dbReference>
<dbReference type="Gene3D" id="1.10.10.10">
    <property type="entry name" value="Winged helix-like DNA-binding domain superfamily/Winged helix DNA-binding domain"/>
    <property type="match status" value="1"/>
</dbReference>
<evidence type="ECO:0000313" key="7">
    <source>
        <dbReference type="Proteomes" id="UP000261905"/>
    </source>
</evidence>
<dbReference type="InterPro" id="IPR005119">
    <property type="entry name" value="LysR_subst-bd"/>
</dbReference>
<dbReference type="SUPFAM" id="SSF46785">
    <property type="entry name" value="Winged helix' DNA-binding domain"/>
    <property type="match status" value="1"/>
</dbReference>
<proteinExistence type="inferred from homology"/>
<gene>
    <name evidence="6" type="ORF">DX130_19195</name>
</gene>
<dbReference type="RefSeq" id="WP_116048120.1">
    <property type="nucleotide sequence ID" value="NZ_QUBQ01000004.1"/>
</dbReference>
<dbReference type="PRINTS" id="PR00039">
    <property type="entry name" value="HTHLYSR"/>
</dbReference>
<keyword evidence="3" id="KW-0238">DNA-binding</keyword>
<dbReference type="PROSITE" id="PS50931">
    <property type="entry name" value="HTH_LYSR"/>
    <property type="match status" value="1"/>
</dbReference>
<accession>A0A371P8M0</accession>
<evidence type="ECO:0000256" key="1">
    <source>
        <dbReference type="ARBA" id="ARBA00009437"/>
    </source>
</evidence>
<dbReference type="PANTHER" id="PTHR30126:SF64">
    <property type="entry name" value="HTH-TYPE TRANSCRIPTIONAL REGULATOR CITR"/>
    <property type="match status" value="1"/>
</dbReference>
<reference evidence="6 7" key="1">
    <citation type="submission" date="2018-08" db="EMBL/GenBank/DDBJ databases">
        <title>Paenibacillus sp. M4BSY-1, whole genome shotgun sequence.</title>
        <authorList>
            <person name="Tuo L."/>
        </authorList>
    </citation>
    <scope>NUCLEOTIDE SEQUENCE [LARGE SCALE GENOMIC DNA]</scope>
    <source>
        <strain evidence="6 7">M4BSY-1</strain>
    </source>
</reference>
<dbReference type="InterPro" id="IPR036390">
    <property type="entry name" value="WH_DNA-bd_sf"/>
</dbReference>
<evidence type="ECO:0000256" key="4">
    <source>
        <dbReference type="ARBA" id="ARBA00023163"/>
    </source>
</evidence>
<protein>
    <submittedName>
        <fullName evidence="6">LysR family transcriptional regulator</fullName>
    </submittedName>
</protein>
<dbReference type="AlphaFoldDB" id="A0A371P8M0"/>
<dbReference type="OrthoDB" id="9778774at2"/>
<dbReference type="Proteomes" id="UP000261905">
    <property type="component" value="Unassembled WGS sequence"/>
</dbReference>
<keyword evidence="2" id="KW-0805">Transcription regulation</keyword>
<keyword evidence="7" id="KW-1185">Reference proteome</keyword>
<dbReference type="Gene3D" id="3.40.190.290">
    <property type="match status" value="1"/>
</dbReference>